<evidence type="ECO:0000313" key="2">
    <source>
        <dbReference type="EMBL" id="AKV02444.1"/>
    </source>
</evidence>
<evidence type="ECO:0000256" key="1">
    <source>
        <dbReference type="SAM" id="SignalP"/>
    </source>
</evidence>
<accession>A0A0K1Q9N1</accession>
<evidence type="ECO:0000313" key="3">
    <source>
        <dbReference type="Proteomes" id="UP000064967"/>
    </source>
</evidence>
<dbReference type="KEGG" id="llu:AKJ09_09107"/>
<proteinExistence type="predicted"/>
<reference evidence="2 3" key="1">
    <citation type="submission" date="2015-08" db="EMBL/GenBank/DDBJ databases">
        <authorList>
            <person name="Babu N.S."/>
            <person name="Beckwith C.J."/>
            <person name="Beseler K.G."/>
            <person name="Brison A."/>
            <person name="Carone J.V."/>
            <person name="Caskin T.P."/>
            <person name="Diamond M."/>
            <person name="Durham M.E."/>
            <person name="Foxe J.M."/>
            <person name="Go M."/>
            <person name="Henderson B.A."/>
            <person name="Jones I.B."/>
            <person name="McGettigan J.A."/>
            <person name="Micheletti S.J."/>
            <person name="Nasrallah M.E."/>
            <person name="Ortiz D."/>
            <person name="Piller C.R."/>
            <person name="Privatt S.R."/>
            <person name="Schneider S.L."/>
            <person name="Sharp S."/>
            <person name="Smith T.C."/>
            <person name="Stanton J.D."/>
            <person name="Ullery H.E."/>
            <person name="Wilson R.J."/>
            <person name="Serrano M.G."/>
            <person name="Buck G."/>
            <person name="Lee V."/>
            <person name="Wang Y."/>
            <person name="Carvalho R."/>
            <person name="Voegtly L."/>
            <person name="Shi R."/>
            <person name="Duckworth R."/>
            <person name="Johnson A."/>
            <person name="Loviza R."/>
            <person name="Walstead R."/>
            <person name="Shah Z."/>
            <person name="Kiflezghi M."/>
            <person name="Wade K."/>
            <person name="Ball S.L."/>
            <person name="Bradley K.W."/>
            <person name="Asai D.J."/>
            <person name="Bowman C.A."/>
            <person name="Russell D.A."/>
            <person name="Pope W.H."/>
            <person name="Jacobs-Sera D."/>
            <person name="Hendrix R.W."/>
            <person name="Hatfull G.F."/>
        </authorList>
    </citation>
    <scope>NUCLEOTIDE SEQUENCE [LARGE SCALE GENOMIC DNA]</scope>
    <source>
        <strain evidence="2 3">DSM 27648</strain>
    </source>
</reference>
<dbReference type="Proteomes" id="UP000064967">
    <property type="component" value="Chromosome"/>
</dbReference>
<keyword evidence="3" id="KW-1185">Reference proteome</keyword>
<dbReference type="EMBL" id="CP012333">
    <property type="protein sequence ID" value="AKV02444.1"/>
    <property type="molecule type" value="Genomic_DNA"/>
</dbReference>
<dbReference type="RefSeq" id="WP_146653367.1">
    <property type="nucleotide sequence ID" value="NZ_CP012333.1"/>
</dbReference>
<dbReference type="AlphaFoldDB" id="A0A0K1Q9N1"/>
<protein>
    <submittedName>
        <fullName evidence="2">Uncharacterized protein</fullName>
    </submittedName>
</protein>
<dbReference type="PATRIC" id="fig|1391654.3.peg.9230"/>
<keyword evidence="1" id="KW-0732">Signal</keyword>
<organism evidence="2 3">
    <name type="scientific">Labilithrix luteola</name>
    <dbReference type="NCBI Taxonomy" id="1391654"/>
    <lineage>
        <taxon>Bacteria</taxon>
        <taxon>Pseudomonadati</taxon>
        <taxon>Myxococcota</taxon>
        <taxon>Polyangia</taxon>
        <taxon>Polyangiales</taxon>
        <taxon>Labilitrichaceae</taxon>
        <taxon>Labilithrix</taxon>
    </lineage>
</organism>
<feature type="chain" id="PRO_5005467288" evidence="1">
    <location>
        <begin position="20"/>
        <end position="350"/>
    </location>
</feature>
<sequence length="350" mass="36747">MALARRVAVLSGVAISALAEIAGAEEPARPVHVAVKLTRAPGADGCISPDEVVARTKERASADILLTVEQKRADFFVLGHVEPRAGGFRTELVLRDAHGRALGERTIDSPARSCRALDESLTLALVLLVETPRVRAAAQTKATEPLDELPPPLYEEAPAPRIEPLRLPPPPPHTRTPWVIDVGLGASVPIGFTPVATVGPSLFGMVHVPHFVPVAVRGAAYPLGTDRKTVPGEGISVRGVEGGVELCPLDLGRTRVNVLACAGAHYALLHAEPLGPQSRDGSLGFLVLPLRVEVRGRAGAFAPFAAVAARFAPTSPAFVYRVAGASEQPSFSVPAATAELDVGLSWRAFP</sequence>
<gene>
    <name evidence="2" type="ORF">AKJ09_09107</name>
</gene>
<name>A0A0K1Q9N1_9BACT</name>
<feature type="signal peptide" evidence="1">
    <location>
        <begin position="1"/>
        <end position="19"/>
    </location>
</feature>
<dbReference type="STRING" id="1391654.AKJ09_09107"/>